<feature type="chain" id="PRO_5026142157" description="Type IV secretion system protein VirB5" evidence="1">
    <location>
        <begin position="22"/>
        <end position="328"/>
    </location>
</feature>
<dbReference type="RefSeq" id="WP_002946075.1">
    <property type="nucleotide sequence ID" value="NZ_CP012543.1"/>
</dbReference>
<dbReference type="AlphaFoldDB" id="A0A6G5QKS0"/>
<keyword evidence="1" id="KW-0732">Signal</keyword>
<evidence type="ECO:0000313" key="2">
    <source>
        <dbReference type="EMBL" id="QCD46194.1"/>
    </source>
</evidence>
<name>A0A6G5QKS0_CAMRE</name>
<organism evidence="2 3">
    <name type="scientific">Campylobacter rectus</name>
    <name type="common">Wolinella recta</name>
    <dbReference type="NCBI Taxonomy" id="203"/>
    <lineage>
        <taxon>Bacteria</taxon>
        <taxon>Pseudomonadati</taxon>
        <taxon>Campylobacterota</taxon>
        <taxon>Epsilonproteobacteria</taxon>
        <taxon>Campylobacterales</taxon>
        <taxon>Campylobacteraceae</taxon>
        <taxon>Campylobacter</taxon>
    </lineage>
</organism>
<dbReference type="EMBL" id="CP012543">
    <property type="protein sequence ID" value="QCD46194.1"/>
    <property type="molecule type" value="Genomic_DNA"/>
</dbReference>
<reference evidence="2 3" key="1">
    <citation type="submission" date="2016-07" db="EMBL/GenBank/DDBJ databases">
        <title>Comparative genomics of the Campylobacter concisus group.</title>
        <authorList>
            <person name="Miller W.G."/>
            <person name="Yee E."/>
            <person name="Chapman M.H."/>
            <person name="Huynh S."/>
            <person name="Bono J.L."/>
            <person name="On S.L.W."/>
            <person name="StLeger J."/>
            <person name="Foster G."/>
            <person name="Parker C.T."/>
        </authorList>
    </citation>
    <scope>NUCLEOTIDE SEQUENCE [LARGE SCALE GENOMIC DNA]</scope>
    <source>
        <strain evidence="2 3">ATCC 33238</strain>
    </source>
</reference>
<dbReference type="KEGG" id="crx:CRECT_0504"/>
<dbReference type="SUPFAM" id="SSF101082">
    <property type="entry name" value="Typo IV secretion system protein TraC"/>
    <property type="match status" value="1"/>
</dbReference>
<dbReference type="InterPro" id="IPR023220">
    <property type="entry name" value="T4SS_VirB5-domain"/>
</dbReference>
<accession>A0A6G5QKS0</accession>
<evidence type="ECO:0000313" key="3">
    <source>
        <dbReference type="Proteomes" id="UP000502377"/>
    </source>
</evidence>
<sequence>MKKTLISIGAATALFFSSANAGGVPVIDVAAIAQAVVGYTQTLKDYAEQIRQYEQMVKDTLNFEKQMAELGVDMNSIYDILGDAQSMISQMQSIYDNVKNIPNDVMGDIARVQNACSFLENNSQFFGMTLGKTKSSIKSKVNRCTYALRDGANLSKSIDELTEQMNKAVDPIQRANYQAQINNIKNAEKFLQERDNIEKTNALLAFEDTFHSDDKTNPYSKAKMNDDLKQLSKQLSKSNNQKQAQALTNSILLKILENLQHQYELNINYTSTMATGKQLSESGSNKNLTEESFNQSVVEYKRNDAIFEPETKQLPKDELGLPKFVYFK</sequence>
<gene>
    <name evidence="2" type="ORF">CRECT_0504</name>
</gene>
<evidence type="ECO:0000256" key="1">
    <source>
        <dbReference type="SAM" id="SignalP"/>
    </source>
</evidence>
<dbReference type="Gene3D" id="1.20.58.430">
    <property type="entry name" value="Type IV secretion system, VirB5-domain"/>
    <property type="match status" value="1"/>
</dbReference>
<protein>
    <recommendedName>
        <fullName evidence="4">Type IV secretion system protein VirB5</fullName>
    </recommendedName>
</protein>
<evidence type="ECO:0008006" key="4">
    <source>
        <dbReference type="Google" id="ProtNLM"/>
    </source>
</evidence>
<proteinExistence type="predicted"/>
<dbReference type="Proteomes" id="UP000502377">
    <property type="component" value="Chromosome"/>
</dbReference>
<feature type="signal peptide" evidence="1">
    <location>
        <begin position="1"/>
        <end position="21"/>
    </location>
</feature>